<comment type="caution">
    <text evidence="1">The sequence shown here is derived from an EMBL/GenBank/DDBJ whole genome shotgun (WGS) entry which is preliminary data.</text>
</comment>
<gene>
    <name evidence="1" type="ORF">Amon02_000494100</name>
</gene>
<dbReference type="EMBL" id="BSXS01003511">
    <property type="protein sequence ID" value="GME81448.1"/>
    <property type="molecule type" value="Genomic_DNA"/>
</dbReference>
<accession>A0ACB5T4I3</accession>
<evidence type="ECO:0000313" key="1">
    <source>
        <dbReference type="EMBL" id="GME81448.1"/>
    </source>
</evidence>
<proteinExistence type="predicted"/>
<evidence type="ECO:0000313" key="2">
    <source>
        <dbReference type="Proteomes" id="UP001165064"/>
    </source>
</evidence>
<keyword evidence="2" id="KW-1185">Reference proteome</keyword>
<organism evidence="1 2">
    <name type="scientific">Ambrosiozyma monospora</name>
    <name type="common">Yeast</name>
    <name type="synonym">Endomycopsis monosporus</name>
    <dbReference type="NCBI Taxonomy" id="43982"/>
    <lineage>
        <taxon>Eukaryota</taxon>
        <taxon>Fungi</taxon>
        <taxon>Dikarya</taxon>
        <taxon>Ascomycota</taxon>
        <taxon>Saccharomycotina</taxon>
        <taxon>Pichiomycetes</taxon>
        <taxon>Pichiales</taxon>
        <taxon>Pichiaceae</taxon>
        <taxon>Ambrosiozyma</taxon>
    </lineage>
</organism>
<dbReference type="Proteomes" id="UP001165064">
    <property type="component" value="Unassembled WGS sequence"/>
</dbReference>
<reference evidence="1" key="1">
    <citation type="submission" date="2023-04" db="EMBL/GenBank/DDBJ databases">
        <title>Ambrosiozyma monospora NBRC 10751.</title>
        <authorList>
            <person name="Ichikawa N."/>
            <person name="Sato H."/>
            <person name="Tonouchi N."/>
        </authorList>
    </citation>
    <scope>NUCLEOTIDE SEQUENCE</scope>
    <source>
        <strain evidence="1">NBRC 10751</strain>
    </source>
</reference>
<name>A0ACB5T4I3_AMBMO</name>
<protein>
    <submittedName>
        <fullName evidence="1">Unnamed protein product</fullName>
    </submittedName>
</protein>
<sequence length="258" mass="28414">MGLLDNVISKLHKTKITDKQDKTVLVTGANGFIAGHIVEGLLAKGYHVIGTVRSSAKSDPFEEFFKQKYPTGKLTYEIVKDITKAGAFDEVLKNHPEITVVLHCAASTAVGGTAKEDMKKVFLEPALEGTKGILSSIQLYAPQVTDVVMTSSLSALCHDFYSLPEPREFTAKDWSTGDWDRDVGDNQLTAYSLSKAYSERAAWQFVKENQVNYKLTTILPAVVVGPQVLESQVTKQLNLSNQWILDMVQSVKLDSTKS</sequence>